<dbReference type="SUPFAM" id="SSF55785">
    <property type="entry name" value="PYP-like sensor domain (PAS domain)"/>
    <property type="match status" value="1"/>
</dbReference>
<sequence>MNPKTYFEKLPWLFLFAFLALLGAASIVFLANKFADDLKLARASASQQLQLITSVLSSELNQANYQNIDTLFNQWAKANGSIVELQLVSANGFKIANYLRPAADKHILQLQTDISYSYREQATVLIRVSLDSVYQGQQKFATQFAGIFLAFSILVSFLLYFVIHSRKEAFKARRITRLYNALSEINQAIVRMEQEAQLFPLVCRCAVEFGGMSMAFVARVDEKSNLFYPSASYGDGREFLDGIVISPLADVPEGNGPIGIAYRENRSVIVNDYHADPVTAPWRGRASENGWHSAATFPIQRGDRPFAVLSVYHALAGAFDEEAIALLDEMSRDISFSLDNFDREAQRKTAEKSLQLAASIYENSSEGMMITDADNLIIAVNPAFTRITGYDVGEVAGKSPGILKSSYHDTEFYQSMWNEINSSGKWTGEIWDRRKNGEIYPKWLTINTVFSNEGKVHHRIALFTDITQKKESEEQIWQQANFDHLTGLPNSRMFHDRLKQEMKKSHRSALPLAVMFLDIDHFKEVNDTLGHAKGDILLKEAAQRLLGCVRESDTVARFGGDEFVLILSDLGDTDCVERINECILDKLSAPFQLGGELVYVSVSIGITIYPSDATETDALLSNADQAMYAAKNAGRNRYSYYTEAMQLVAKNRMSLSNDLRSALEDDQFKLVFQPIVELATGSIRKAEALIRWQHPMRGLVSPTEFIPIAEQSGLIIKIGDWVFRQAALLVKHWQAIDGKDVQISINKSPVQFRNDNDIQLTWFEHLHELGLSGNSIVVEITEGLLMEGSDAIVKRKLLAFRDNGMQVALDDFGTGYSSLSYLKIFDIDYIKIDQSFVRNLAPDSSDLALCEAMIMMAHKLGIKVIAEGVETPEQRDLLIAAGCDFGQGYLFSKPLSAKDFESLLRKTRTCFPRANGNINAGSGSLQSP</sequence>
<dbReference type="SUPFAM" id="SSF55781">
    <property type="entry name" value="GAF domain-like"/>
    <property type="match status" value="1"/>
</dbReference>
<dbReference type="EC" id="3.1.4.52" evidence="6"/>
<keyword evidence="1" id="KW-0472">Membrane</keyword>
<organism evidence="6">
    <name type="scientific">mine drainage metagenome</name>
    <dbReference type="NCBI Taxonomy" id="410659"/>
    <lineage>
        <taxon>unclassified sequences</taxon>
        <taxon>metagenomes</taxon>
        <taxon>ecological metagenomes</taxon>
    </lineage>
</organism>
<protein>
    <submittedName>
        <fullName evidence="6">Cyclic di-GMP phosphodiesterase Gmr</fullName>
        <ecNumber evidence="6">3.1.4.52</ecNumber>
    </submittedName>
</protein>
<dbReference type="Pfam" id="PF00990">
    <property type="entry name" value="GGDEF"/>
    <property type="match status" value="1"/>
</dbReference>
<dbReference type="Pfam" id="PF00563">
    <property type="entry name" value="EAL"/>
    <property type="match status" value="1"/>
</dbReference>
<keyword evidence="1" id="KW-0812">Transmembrane</keyword>
<feature type="domain" description="GGDEF" evidence="5">
    <location>
        <begin position="510"/>
        <end position="643"/>
    </location>
</feature>
<dbReference type="SMART" id="SM00065">
    <property type="entry name" value="GAF"/>
    <property type="match status" value="1"/>
</dbReference>
<dbReference type="CDD" id="cd00130">
    <property type="entry name" value="PAS"/>
    <property type="match status" value="1"/>
</dbReference>
<dbReference type="InterPro" id="IPR035919">
    <property type="entry name" value="EAL_sf"/>
</dbReference>
<proteinExistence type="predicted"/>
<comment type="caution">
    <text evidence="6">The sequence shown here is derived from an EMBL/GenBank/DDBJ whole genome shotgun (WGS) entry which is preliminary data.</text>
</comment>
<dbReference type="Pfam" id="PF13185">
    <property type="entry name" value="GAF_2"/>
    <property type="match status" value="1"/>
</dbReference>
<dbReference type="InterPro" id="IPR000014">
    <property type="entry name" value="PAS"/>
</dbReference>
<dbReference type="InterPro" id="IPR029016">
    <property type="entry name" value="GAF-like_dom_sf"/>
</dbReference>
<evidence type="ECO:0000259" key="2">
    <source>
        <dbReference type="PROSITE" id="PS50112"/>
    </source>
</evidence>
<feature type="transmembrane region" description="Helical" evidence="1">
    <location>
        <begin position="144"/>
        <end position="163"/>
    </location>
</feature>
<feature type="domain" description="PAC" evidence="3">
    <location>
        <begin position="426"/>
        <end position="478"/>
    </location>
</feature>
<evidence type="ECO:0000259" key="4">
    <source>
        <dbReference type="PROSITE" id="PS50883"/>
    </source>
</evidence>
<feature type="domain" description="PAS" evidence="2">
    <location>
        <begin position="353"/>
        <end position="399"/>
    </location>
</feature>
<dbReference type="SUPFAM" id="SSF55073">
    <property type="entry name" value="Nucleotide cyclase"/>
    <property type="match status" value="1"/>
</dbReference>
<feature type="transmembrane region" description="Helical" evidence="1">
    <location>
        <begin position="12"/>
        <end position="32"/>
    </location>
</feature>
<dbReference type="SMART" id="SM00091">
    <property type="entry name" value="PAS"/>
    <property type="match status" value="1"/>
</dbReference>
<dbReference type="Gene3D" id="3.20.20.450">
    <property type="entry name" value="EAL domain"/>
    <property type="match status" value="1"/>
</dbReference>
<reference evidence="6" key="1">
    <citation type="submission" date="2016-10" db="EMBL/GenBank/DDBJ databases">
        <title>Sequence of Gallionella enrichment culture.</title>
        <authorList>
            <person name="Poehlein A."/>
            <person name="Muehling M."/>
            <person name="Daniel R."/>
        </authorList>
    </citation>
    <scope>NUCLEOTIDE SEQUENCE</scope>
</reference>
<dbReference type="PANTHER" id="PTHR44757">
    <property type="entry name" value="DIGUANYLATE CYCLASE DGCP"/>
    <property type="match status" value="1"/>
</dbReference>
<dbReference type="FunFam" id="3.30.70.270:FF:000001">
    <property type="entry name" value="Diguanylate cyclase domain protein"/>
    <property type="match status" value="1"/>
</dbReference>
<dbReference type="CDD" id="cd01948">
    <property type="entry name" value="EAL"/>
    <property type="match status" value="1"/>
</dbReference>
<evidence type="ECO:0000313" key="6">
    <source>
        <dbReference type="EMBL" id="OIR16239.1"/>
    </source>
</evidence>
<dbReference type="InterPro" id="IPR052155">
    <property type="entry name" value="Biofilm_reg_signaling"/>
</dbReference>
<dbReference type="CDD" id="cd01949">
    <property type="entry name" value="GGDEF"/>
    <property type="match status" value="1"/>
</dbReference>
<dbReference type="PROSITE" id="PS50112">
    <property type="entry name" value="PAS"/>
    <property type="match status" value="1"/>
</dbReference>
<dbReference type="PANTHER" id="PTHR44757:SF2">
    <property type="entry name" value="BIOFILM ARCHITECTURE MAINTENANCE PROTEIN MBAA"/>
    <property type="match status" value="1"/>
</dbReference>
<dbReference type="SUPFAM" id="SSF141868">
    <property type="entry name" value="EAL domain-like"/>
    <property type="match status" value="1"/>
</dbReference>
<dbReference type="PROSITE" id="PS50887">
    <property type="entry name" value="GGDEF"/>
    <property type="match status" value="1"/>
</dbReference>
<dbReference type="Gene3D" id="3.30.70.270">
    <property type="match status" value="1"/>
</dbReference>
<dbReference type="GO" id="GO:0071111">
    <property type="term" value="F:cyclic-guanylate-specific phosphodiesterase activity"/>
    <property type="evidence" value="ECO:0007669"/>
    <property type="project" value="UniProtKB-EC"/>
</dbReference>
<accession>A0A1J5T5U7</accession>
<dbReference type="InterPro" id="IPR000700">
    <property type="entry name" value="PAS-assoc_C"/>
</dbReference>
<dbReference type="NCBIfam" id="TIGR00229">
    <property type="entry name" value="sensory_box"/>
    <property type="match status" value="1"/>
</dbReference>
<dbReference type="InterPro" id="IPR003018">
    <property type="entry name" value="GAF"/>
</dbReference>
<dbReference type="Gene3D" id="3.30.450.40">
    <property type="match status" value="1"/>
</dbReference>
<dbReference type="PROSITE" id="PS50883">
    <property type="entry name" value="EAL"/>
    <property type="match status" value="1"/>
</dbReference>
<evidence type="ECO:0000259" key="3">
    <source>
        <dbReference type="PROSITE" id="PS50113"/>
    </source>
</evidence>
<dbReference type="SMART" id="SM00267">
    <property type="entry name" value="GGDEF"/>
    <property type="match status" value="1"/>
</dbReference>
<name>A0A1J5T5U7_9ZZZZ</name>
<keyword evidence="6" id="KW-0378">Hydrolase</keyword>
<feature type="domain" description="EAL" evidence="4">
    <location>
        <begin position="652"/>
        <end position="908"/>
    </location>
</feature>
<dbReference type="PROSITE" id="PS50113">
    <property type="entry name" value="PAC"/>
    <property type="match status" value="1"/>
</dbReference>
<dbReference type="InterPro" id="IPR043128">
    <property type="entry name" value="Rev_trsase/Diguanyl_cyclase"/>
</dbReference>
<dbReference type="EMBL" id="MLJW01000007">
    <property type="protein sequence ID" value="OIR16239.1"/>
    <property type="molecule type" value="Genomic_DNA"/>
</dbReference>
<dbReference type="Pfam" id="PF13426">
    <property type="entry name" value="PAS_9"/>
    <property type="match status" value="1"/>
</dbReference>
<dbReference type="InterPro" id="IPR035965">
    <property type="entry name" value="PAS-like_dom_sf"/>
</dbReference>
<dbReference type="SMART" id="SM00052">
    <property type="entry name" value="EAL"/>
    <property type="match status" value="1"/>
</dbReference>
<evidence type="ECO:0000256" key="1">
    <source>
        <dbReference type="SAM" id="Phobius"/>
    </source>
</evidence>
<dbReference type="AlphaFoldDB" id="A0A1J5T5U7"/>
<dbReference type="Gene3D" id="3.30.450.20">
    <property type="entry name" value="PAS domain"/>
    <property type="match status" value="1"/>
</dbReference>
<evidence type="ECO:0000259" key="5">
    <source>
        <dbReference type="PROSITE" id="PS50887"/>
    </source>
</evidence>
<dbReference type="InterPro" id="IPR001633">
    <property type="entry name" value="EAL_dom"/>
</dbReference>
<dbReference type="InterPro" id="IPR000160">
    <property type="entry name" value="GGDEF_dom"/>
</dbReference>
<dbReference type="NCBIfam" id="TIGR00254">
    <property type="entry name" value="GGDEF"/>
    <property type="match status" value="1"/>
</dbReference>
<gene>
    <name evidence="6" type="primary">gmr_22</name>
    <name evidence="6" type="ORF">GALL_29590</name>
</gene>
<keyword evidence="1" id="KW-1133">Transmembrane helix</keyword>
<dbReference type="InterPro" id="IPR029787">
    <property type="entry name" value="Nucleotide_cyclase"/>
</dbReference>